<protein>
    <submittedName>
        <fullName evidence="1">Uncharacterized protein</fullName>
    </submittedName>
</protein>
<comment type="caution">
    <text evidence="1">The sequence shown here is derived from an EMBL/GenBank/DDBJ whole genome shotgun (WGS) entry which is preliminary data.</text>
</comment>
<organism evidence="1">
    <name type="scientific">marine sediment metagenome</name>
    <dbReference type="NCBI Taxonomy" id="412755"/>
    <lineage>
        <taxon>unclassified sequences</taxon>
        <taxon>metagenomes</taxon>
        <taxon>ecological metagenomes</taxon>
    </lineage>
</organism>
<proteinExistence type="predicted"/>
<gene>
    <name evidence="1" type="ORF">S01H4_30928</name>
</gene>
<dbReference type="EMBL" id="BART01016009">
    <property type="protein sequence ID" value="GAG76574.1"/>
    <property type="molecule type" value="Genomic_DNA"/>
</dbReference>
<reference evidence="1" key="1">
    <citation type="journal article" date="2014" name="Front. Microbiol.">
        <title>High frequency of phylogenetically diverse reductive dehalogenase-homologous genes in deep subseafloor sedimentary metagenomes.</title>
        <authorList>
            <person name="Kawai M."/>
            <person name="Futagami T."/>
            <person name="Toyoda A."/>
            <person name="Takaki Y."/>
            <person name="Nishi S."/>
            <person name="Hori S."/>
            <person name="Arai W."/>
            <person name="Tsubouchi T."/>
            <person name="Morono Y."/>
            <person name="Uchiyama I."/>
            <person name="Ito T."/>
            <person name="Fujiyama A."/>
            <person name="Inagaki F."/>
            <person name="Takami H."/>
        </authorList>
    </citation>
    <scope>NUCLEOTIDE SEQUENCE</scope>
    <source>
        <strain evidence="1">Expedition CK06-06</strain>
    </source>
</reference>
<name>X1A460_9ZZZZ</name>
<sequence length="217" mass="24267">MFPAIGYAGVNAITPSTNYINRNNGWAHVNRLSKDIGEVTLKFVQPRDFYACFEYRTDGDTSQASGTNYNTDITDGLYPYFCLSTISSITKTIQANEYVEIRMVFGGERDERFDWTKFVVLPIPDTTAPDVKITAPTTYLLSGIVEIWGSIVDDNPHHYWLVVVNSEGSKVAGPGTVNETNSLTDVSLWSWESIKKKNLLRVLRVNSDISNFGTFAV</sequence>
<dbReference type="AlphaFoldDB" id="X1A460"/>
<accession>X1A460</accession>
<evidence type="ECO:0000313" key="1">
    <source>
        <dbReference type="EMBL" id="GAG76574.1"/>
    </source>
</evidence>